<protein>
    <recommendedName>
        <fullName evidence="3">NADH-quinone oxidoreductase subunit C</fullName>
        <ecNumber evidence="3">7.1.1.-</ecNumber>
    </recommendedName>
    <alternativeName>
        <fullName evidence="3">NADH dehydrogenase I subunit C</fullName>
    </alternativeName>
    <alternativeName>
        <fullName evidence="3">NDH-1 subunit C</fullName>
    </alternativeName>
</protein>
<evidence type="ECO:0000313" key="9">
    <source>
        <dbReference type="Proteomes" id="UP000291562"/>
    </source>
</evidence>
<keyword evidence="3" id="KW-1003">Cell membrane</keyword>
<dbReference type="OrthoDB" id="9803286at2"/>
<dbReference type="PANTHER" id="PTHR10884">
    <property type="entry name" value="NADH DEHYDROGENASE UBIQUINONE IRON-SULFUR PROTEIN 3"/>
    <property type="match status" value="1"/>
</dbReference>
<dbReference type="NCBIfam" id="NF004730">
    <property type="entry name" value="PRK06074.1-1"/>
    <property type="match status" value="1"/>
</dbReference>
<dbReference type="GO" id="GO:0050136">
    <property type="term" value="F:NADH dehydrogenase (quinone) (non-electrogenic) activity"/>
    <property type="evidence" value="ECO:0007669"/>
    <property type="project" value="UniProtKB-UniRule"/>
</dbReference>
<dbReference type="InterPro" id="IPR020396">
    <property type="entry name" value="NADH_UbQ_OxRdtase_CS"/>
</dbReference>
<keyword evidence="3 4" id="KW-1278">Translocase</keyword>
<keyword evidence="9" id="KW-1185">Reference proteome</keyword>
<accession>A0A411HLG3</accession>
<evidence type="ECO:0000313" key="8">
    <source>
        <dbReference type="EMBL" id="QBB71341.1"/>
    </source>
</evidence>
<evidence type="ECO:0000256" key="1">
    <source>
        <dbReference type="ARBA" id="ARBA00007569"/>
    </source>
</evidence>
<dbReference type="PROSITE" id="PS00542">
    <property type="entry name" value="COMPLEX1_30K"/>
    <property type="match status" value="1"/>
</dbReference>
<dbReference type="InterPro" id="IPR010218">
    <property type="entry name" value="NADH_DH_suC"/>
</dbReference>
<dbReference type="AlphaFoldDB" id="A0A411HLG3"/>
<keyword evidence="3" id="KW-0472">Membrane</keyword>
<evidence type="ECO:0000256" key="3">
    <source>
        <dbReference type="HAMAP-Rule" id="MF_01357"/>
    </source>
</evidence>
<evidence type="ECO:0000256" key="4">
    <source>
        <dbReference type="RuleBase" id="RU003456"/>
    </source>
</evidence>
<evidence type="ECO:0000256" key="2">
    <source>
        <dbReference type="ARBA" id="ARBA00022448"/>
    </source>
</evidence>
<feature type="region of interest" description="Disordered" evidence="6">
    <location>
        <begin position="244"/>
        <end position="263"/>
    </location>
</feature>
<dbReference type="HAMAP" id="MF_01357">
    <property type="entry name" value="NDH1_NuoC"/>
    <property type="match status" value="1"/>
</dbReference>
<comment type="subcellular location">
    <subcellularLocation>
        <location evidence="3">Cell membrane</location>
        <topology evidence="3">Peripheral membrane protein</topology>
        <orientation evidence="3">Cytoplasmic side</orientation>
    </subcellularLocation>
</comment>
<evidence type="ECO:0000259" key="7">
    <source>
        <dbReference type="Pfam" id="PF00329"/>
    </source>
</evidence>
<dbReference type="GO" id="GO:0008137">
    <property type="term" value="F:NADH dehydrogenase (ubiquinone) activity"/>
    <property type="evidence" value="ECO:0007669"/>
    <property type="project" value="InterPro"/>
</dbReference>
<keyword evidence="3 4" id="KW-0520">NAD</keyword>
<evidence type="ECO:0000256" key="6">
    <source>
        <dbReference type="SAM" id="MobiDB-lite"/>
    </source>
</evidence>
<comment type="function">
    <text evidence="3">NDH-1 shuttles electrons from NADH, via FMN and iron-sulfur (Fe-S) centers, to quinones in the respiratory chain. The immediate electron acceptor for the enzyme in this species is believed to be ubiquinone. Couples the redox reaction to proton translocation (for every two electrons transferred, four hydrogen ions are translocated across the cytoplasmic membrane), and thus conserves the redox energy in a proton gradient.</text>
</comment>
<dbReference type="InterPro" id="IPR001268">
    <property type="entry name" value="NADH_UbQ_OxRdtase_30kDa_su"/>
</dbReference>
<dbReference type="GO" id="GO:0048038">
    <property type="term" value="F:quinone binding"/>
    <property type="evidence" value="ECO:0007669"/>
    <property type="project" value="UniProtKB-KW"/>
</dbReference>
<dbReference type="Gene3D" id="3.30.460.80">
    <property type="entry name" value="NADH:ubiquinone oxidoreductase, 30kDa subunit"/>
    <property type="match status" value="1"/>
</dbReference>
<name>A0A411HLG3_9GAMM</name>
<dbReference type="EMBL" id="CP035704">
    <property type="protein sequence ID" value="QBB71341.1"/>
    <property type="molecule type" value="Genomic_DNA"/>
</dbReference>
<dbReference type="GO" id="GO:0005886">
    <property type="term" value="C:plasma membrane"/>
    <property type="evidence" value="ECO:0007669"/>
    <property type="project" value="UniProtKB-SubCell"/>
</dbReference>
<dbReference type="Proteomes" id="UP000291562">
    <property type="component" value="Chromosome"/>
</dbReference>
<organism evidence="8 9">
    <name type="scientific">Pseudolysobacter antarcticus</name>
    <dbReference type="NCBI Taxonomy" id="2511995"/>
    <lineage>
        <taxon>Bacteria</taxon>
        <taxon>Pseudomonadati</taxon>
        <taxon>Pseudomonadota</taxon>
        <taxon>Gammaproteobacteria</taxon>
        <taxon>Lysobacterales</taxon>
        <taxon>Rhodanobacteraceae</taxon>
        <taxon>Pseudolysobacter</taxon>
    </lineage>
</organism>
<comment type="subunit">
    <text evidence="3">NDH-1 is composed of 14 different subunits. Subunits NuoB, C, D, E, F, and G constitute the peripheral sector of the complex.</text>
</comment>
<keyword evidence="3" id="KW-0830">Ubiquinone</keyword>
<proteinExistence type="inferred from homology"/>
<feature type="compositionally biased region" description="Low complexity" evidence="6">
    <location>
        <begin position="250"/>
        <end position="263"/>
    </location>
</feature>
<dbReference type="KEGG" id="xbc:ELE36_13810"/>
<dbReference type="SUPFAM" id="SSF143243">
    <property type="entry name" value="Nqo5-like"/>
    <property type="match status" value="1"/>
</dbReference>
<comment type="catalytic activity">
    <reaction evidence="3 5">
        <text>a quinone + NADH + 5 H(+)(in) = a quinol + NAD(+) + 4 H(+)(out)</text>
        <dbReference type="Rhea" id="RHEA:57888"/>
        <dbReference type="ChEBI" id="CHEBI:15378"/>
        <dbReference type="ChEBI" id="CHEBI:24646"/>
        <dbReference type="ChEBI" id="CHEBI:57540"/>
        <dbReference type="ChEBI" id="CHEBI:57945"/>
        <dbReference type="ChEBI" id="CHEBI:132124"/>
    </reaction>
</comment>
<sequence length="263" mass="29150">MSDSSQNVTATDDVAPVVTPTWAQQLAVQLGAKVVSVVDHAGAVTAVVLPENWLAVAQQLRDDPTFRFEQLIDVCGVDYLSYGQVEWDTTKVSAEGFSRGVEGEGPGRFQWSDRPHPAQGNKRFAVVIHLLSITHNRRLRLRCFAADDALPVVPSLTGIWPIANWFEREAFDLFGIIFEGHPDLRRILTDYGFVGHPFRKDFPLTGNVEVRFDAEKGRVIYEPVSIEPRVGVPRTIRHDSRYEQGRVEQTAADAAKAATAAGK</sequence>
<comment type="similarity">
    <text evidence="1 3 4">Belongs to the complex I 30 kDa subunit family.</text>
</comment>
<keyword evidence="2 3" id="KW-0813">Transport</keyword>
<keyword evidence="3 5" id="KW-0874">Quinone</keyword>
<evidence type="ECO:0000256" key="5">
    <source>
        <dbReference type="RuleBase" id="RU003582"/>
    </source>
</evidence>
<keyword evidence="8" id="KW-0560">Oxidoreductase</keyword>
<reference evidence="8 9" key="1">
    <citation type="submission" date="2019-01" db="EMBL/GenBank/DDBJ databases">
        <title>Pseudolysobacter antarctica gen. nov., sp. nov., isolated from Fildes Peninsula, Antarctica.</title>
        <authorList>
            <person name="Wei Z."/>
            <person name="Peng F."/>
        </authorList>
    </citation>
    <scope>NUCLEOTIDE SEQUENCE [LARGE SCALE GENOMIC DNA]</scope>
    <source>
        <strain evidence="8 9">AQ6-296</strain>
    </source>
</reference>
<dbReference type="RefSeq" id="WP_129834248.1">
    <property type="nucleotide sequence ID" value="NZ_CP035704.1"/>
</dbReference>
<dbReference type="EC" id="7.1.1.-" evidence="3"/>
<feature type="domain" description="NADH:ubiquinone oxidoreductase 30kDa subunit" evidence="7">
    <location>
        <begin position="48"/>
        <end position="207"/>
    </location>
</feature>
<gene>
    <name evidence="3" type="primary">nuoC</name>
    <name evidence="8" type="ORF">ELE36_13810</name>
</gene>
<dbReference type="InterPro" id="IPR037232">
    <property type="entry name" value="NADH_quin_OxRdtase_su_C/D-like"/>
</dbReference>
<dbReference type="PANTHER" id="PTHR10884:SF14">
    <property type="entry name" value="NADH DEHYDROGENASE [UBIQUINONE] IRON-SULFUR PROTEIN 3, MITOCHONDRIAL"/>
    <property type="match status" value="1"/>
</dbReference>
<dbReference type="Pfam" id="PF00329">
    <property type="entry name" value="Complex1_30kDa"/>
    <property type="match status" value="1"/>
</dbReference>